<evidence type="ECO:0000313" key="2">
    <source>
        <dbReference type="EMBL" id="QTH71618.1"/>
    </source>
</evidence>
<dbReference type="RefSeq" id="WP_208843244.1">
    <property type="nucleotide sequence ID" value="NZ_CP072133.1"/>
</dbReference>
<dbReference type="EMBL" id="CP072133">
    <property type="protein sequence ID" value="QTH71618.1"/>
    <property type="molecule type" value="Genomic_DNA"/>
</dbReference>
<protein>
    <submittedName>
        <fullName evidence="2">Uncharacterized protein</fullName>
    </submittedName>
</protein>
<keyword evidence="1" id="KW-1133">Transmembrane helix</keyword>
<reference evidence="2" key="1">
    <citation type="submission" date="2021-03" db="EMBL/GenBank/DDBJ databases">
        <title>Complete Genome of Pseudoalteromonas xiamenensis STKMTI.2, a new potential marine bacterium producing anti-Vibrio compounds.</title>
        <authorList>
            <person name="Handayani D.P."/>
            <person name="Isnansetyo A."/>
            <person name="Istiqomah I."/>
            <person name="Jumina J."/>
        </authorList>
    </citation>
    <scope>NUCLEOTIDE SEQUENCE</scope>
    <source>
        <strain evidence="2">STKMTI.2</strain>
    </source>
</reference>
<dbReference type="Proteomes" id="UP000664904">
    <property type="component" value="Chromosome"/>
</dbReference>
<keyword evidence="1" id="KW-0812">Transmembrane</keyword>
<dbReference type="KEGG" id="pxi:J5O05_01175"/>
<proteinExistence type="predicted"/>
<feature type="transmembrane region" description="Helical" evidence="1">
    <location>
        <begin position="145"/>
        <end position="165"/>
    </location>
</feature>
<sequence length="321" mass="37934">MPLLFTKETEGRINAVYTGRFAFVRGLSSTEADLFIAEKIASTEKKDRLLEELEHSRVYIKCSSGLIISAIRWFVRIFWLVSKNEKFVYRYYKLRAIFFVNMYSLHEDIVEFNRKSNDDSKFSEMATRDLKLSDQKVMSAWKKELGYTYLAIQIFYPVLYLMGYITTKNFTIVSSNGDVDELVDHNSSVGGLLNDIGTKERGFFDPLLKYLIVENWSNMTYSDGLSWVKEKFRSERDSWRYVETALNKNKKYQSLYPSFHEYCHKISDFVLSWSSCKDINSREALVYFLKYPDDKDAYNYLLKTQDVFLKKAIDYFYYHGN</sequence>
<accession>A0A975HL17</accession>
<dbReference type="AlphaFoldDB" id="A0A975HL17"/>
<keyword evidence="3" id="KW-1185">Reference proteome</keyword>
<name>A0A975HL17_9GAMM</name>
<evidence type="ECO:0000256" key="1">
    <source>
        <dbReference type="SAM" id="Phobius"/>
    </source>
</evidence>
<keyword evidence="1" id="KW-0472">Membrane</keyword>
<gene>
    <name evidence="2" type="ORF">J5O05_01175</name>
</gene>
<organism evidence="2 3">
    <name type="scientific">Pseudoalteromonas xiamenensis</name>
    <dbReference type="NCBI Taxonomy" id="882626"/>
    <lineage>
        <taxon>Bacteria</taxon>
        <taxon>Pseudomonadati</taxon>
        <taxon>Pseudomonadota</taxon>
        <taxon>Gammaproteobacteria</taxon>
        <taxon>Alteromonadales</taxon>
        <taxon>Pseudoalteromonadaceae</taxon>
        <taxon>Pseudoalteromonas</taxon>
    </lineage>
</organism>
<evidence type="ECO:0000313" key="3">
    <source>
        <dbReference type="Proteomes" id="UP000664904"/>
    </source>
</evidence>